<organism evidence="8 9">
    <name type="scientific">Esox lucius</name>
    <name type="common">Northern pike</name>
    <dbReference type="NCBI Taxonomy" id="8010"/>
    <lineage>
        <taxon>Eukaryota</taxon>
        <taxon>Metazoa</taxon>
        <taxon>Chordata</taxon>
        <taxon>Craniata</taxon>
        <taxon>Vertebrata</taxon>
        <taxon>Euteleostomi</taxon>
        <taxon>Actinopterygii</taxon>
        <taxon>Neopterygii</taxon>
        <taxon>Teleostei</taxon>
        <taxon>Protacanthopterygii</taxon>
        <taxon>Esociformes</taxon>
        <taxon>Esocidae</taxon>
        <taxon>Esox</taxon>
    </lineage>
</organism>
<evidence type="ECO:0000313" key="8">
    <source>
        <dbReference type="Ensembl" id="ENSELUP00000085645.1"/>
    </source>
</evidence>
<dbReference type="SUPFAM" id="SSF48726">
    <property type="entry name" value="Immunoglobulin"/>
    <property type="match status" value="1"/>
</dbReference>
<dbReference type="Gene3D" id="2.60.40.10">
    <property type="entry name" value="Immunoglobulins"/>
    <property type="match status" value="1"/>
</dbReference>
<evidence type="ECO:0000256" key="4">
    <source>
        <dbReference type="SAM" id="MobiDB-lite"/>
    </source>
</evidence>
<reference evidence="8" key="2">
    <citation type="submission" date="2025-08" db="UniProtKB">
        <authorList>
            <consortium name="Ensembl"/>
        </authorList>
    </citation>
    <scope>IDENTIFICATION</scope>
</reference>
<feature type="signal peptide" evidence="6">
    <location>
        <begin position="1"/>
        <end position="20"/>
    </location>
</feature>
<evidence type="ECO:0000313" key="9">
    <source>
        <dbReference type="Proteomes" id="UP000265140"/>
    </source>
</evidence>
<gene>
    <name evidence="8" type="primary">OLFML2A</name>
</gene>
<evidence type="ECO:0000256" key="5">
    <source>
        <dbReference type="SAM" id="Phobius"/>
    </source>
</evidence>
<sequence length="411" mass="45560">MKTLQVFSWCLLSALSVVRSSVTKVMGVEGGPVYIRCSHTWAWSTIKYFCKGTCSGQDILIKTTDRERSSEKERYSIYDFRNGDLNVTIKDLKKSDSGTYWCGVERVGLDTYQEVYLTVTDAPSTTKPSTFTPKTHVITSLSNIYGTSPNVSTMFQTTGAGLMVWTSVSLVVMVTVMGLVLALFCIKRRGSRRPTYPQLVYKNTKTAPSGEERGNKQPKPPQPVYYNTNTAPSGEERGNKQPKPPQPVYYNTNTAPSGEERGNKQPKPPQPVYYNTNTAPSGEERESKRPTPSSTAYSTINHEEVDSLYENTRKVVPMNSPNASTTYPADHTSTIYPADHTFKIKPAGHASTTYLAGHTSKSYHAGHTSKYYPAGHTSTTYPAGEVTSSSHFEIYVNVTDFTVLRDSCVMK</sequence>
<dbReference type="Proteomes" id="UP000265140">
    <property type="component" value="Chromosome 9"/>
</dbReference>
<dbReference type="InterPro" id="IPR003599">
    <property type="entry name" value="Ig_sub"/>
</dbReference>
<evidence type="ECO:0000256" key="3">
    <source>
        <dbReference type="ARBA" id="ARBA00023136"/>
    </source>
</evidence>
<dbReference type="InterPro" id="IPR013106">
    <property type="entry name" value="Ig_V-set"/>
</dbReference>
<dbReference type="GeneTree" id="ENSGT01100000263603"/>
<dbReference type="Pfam" id="PF07686">
    <property type="entry name" value="V-set"/>
    <property type="match status" value="1"/>
</dbReference>
<dbReference type="GO" id="GO:0004888">
    <property type="term" value="F:transmembrane signaling receptor activity"/>
    <property type="evidence" value="ECO:0007669"/>
    <property type="project" value="TreeGrafter"/>
</dbReference>
<keyword evidence="2 5" id="KW-0812">Transmembrane</keyword>
<comment type="subcellular location">
    <subcellularLocation>
        <location evidence="1">Membrane</location>
    </subcellularLocation>
</comment>
<keyword evidence="9" id="KW-1185">Reference proteome</keyword>
<evidence type="ECO:0000256" key="2">
    <source>
        <dbReference type="ARBA" id="ARBA00022692"/>
    </source>
</evidence>
<dbReference type="SMART" id="SM00409">
    <property type="entry name" value="IG"/>
    <property type="match status" value="1"/>
</dbReference>
<feature type="region of interest" description="Disordered" evidence="4">
    <location>
        <begin position="197"/>
        <end position="302"/>
    </location>
</feature>
<keyword evidence="6" id="KW-0732">Signal</keyword>
<name>A0AAY5KBQ1_ESOLU</name>
<feature type="transmembrane region" description="Helical" evidence="5">
    <location>
        <begin position="162"/>
        <end position="186"/>
    </location>
</feature>
<dbReference type="Ensembl" id="ENSELUT00000088216.1">
    <property type="protein sequence ID" value="ENSELUP00000085645.1"/>
    <property type="gene ID" value="ENSELUG00000036452.1"/>
</dbReference>
<reference evidence="8" key="3">
    <citation type="submission" date="2025-09" db="UniProtKB">
        <authorList>
            <consortium name="Ensembl"/>
        </authorList>
    </citation>
    <scope>IDENTIFICATION</scope>
</reference>
<dbReference type="PANTHER" id="PTHR11860">
    <property type="entry name" value="POLYMERIC-IMMUNOGLOBULIN RECEPTOR"/>
    <property type="match status" value="1"/>
</dbReference>
<dbReference type="InterPro" id="IPR013783">
    <property type="entry name" value="Ig-like_fold"/>
</dbReference>
<reference evidence="8 9" key="1">
    <citation type="submission" date="2020-02" db="EMBL/GenBank/DDBJ databases">
        <title>Esox lucius (northern pike) genome, fEsoLuc1, primary haplotype.</title>
        <authorList>
            <person name="Myers G."/>
            <person name="Karagic N."/>
            <person name="Meyer A."/>
            <person name="Pippel M."/>
            <person name="Reichard M."/>
            <person name="Winkler S."/>
            <person name="Tracey A."/>
            <person name="Sims Y."/>
            <person name="Howe K."/>
            <person name="Rhie A."/>
            <person name="Formenti G."/>
            <person name="Durbin R."/>
            <person name="Fedrigo O."/>
            <person name="Jarvis E.D."/>
        </authorList>
    </citation>
    <scope>NUCLEOTIDE SEQUENCE [LARGE SCALE GENOMIC DNA]</scope>
</reference>
<dbReference type="InterPro" id="IPR036179">
    <property type="entry name" value="Ig-like_dom_sf"/>
</dbReference>
<proteinExistence type="predicted"/>
<dbReference type="InterPro" id="IPR050671">
    <property type="entry name" value="CD300_family_receptors"/>
</dbReference>
<keyword evidence="3 5" id="KW-0472">Membrane</keyword>
<evidence type="ECO:0000256" key="1">
    <source>
        <dbReference type="ARBA" id="ARBA00004370"/>
    </source>
</evidence>
<dbReference type="GO" id="GO:0005886">
    <property type="term" value="C:plasma membrane"/>
    <property type="evidence" value="ECO:0007669"/>
    <property type="project" value="TreeGrafter"/>
</dbReference>
<feature type="compositionally biased region" description="Polar residues" evidence="4">
    <location>
        <begin position="290"/>
        <end position="300"/>
    </location>
</feature>
<protein>
    <recommendedName>
        <fullName evidence="7">Immunoglobulin domain-containing protein</fullName>
    </recommendedName>
</protein>
<feature type="chain" id="PRO_5044320994" description="Immunoglobulin domain-containing protein" evidence="6">
    <location>
        <begin position="21"/>
        <end position="411"/>
    </location>
</feature>
<dbReference type="AlphaFoldDB" id="A0AAY5KBQ1"/>
<feature type="domain" description="Immunoglobulin" evidence="7">
    <location>
        <begin position="22"/>
        <end position="120"/>
    </location>
</feature>
<keyword evidence="5" id="KW-1133">Transmembrane helix</keyword>
<dbReference type="PANTHER" id="PTHR11860:SF87">
    <property type="entry name" value="CMRF35-LIKE MOLECULE 8"/>
    <property type="match status" value="1"/>
</dbReference>
<evidence type="ECO:0000256" key="6">
    <source>
        <dbReference type="SAM" id="SignalP"/>
    </source>
</evidence>
<evidence type="ECO:0000259" key="7">
    <source>
        <dbReference type="SMART" id="SM00409"/>
    </source>
</evidence>
<accession>A0AAY5KBQ1</accession>